<dbReference type="Pfam" id="PF00027">
    <property type="entry name" value="cNMP_binding"/>
    <property type="match status" value="1"/>
</dbReference>
<dbReference type="InterPro" id="IPR018490">
    <property type="entry name" value="cNMP-bd_dom_sf"/>
</dbReference>
<feature type="domain" description="HTH crp-type" evidence="4">
    <location>
        <begin position="151"/>
        <end position="221"/>
    </location>
</feature>
<dbReference type="PRINTS" id="PR00034">
    <property type="entry name" value="HTHCRP"/>
</dbReference>
<dbReference type="SUPFAM" id="SSF46785">
    <property type="entry name" value="Winged helix' DNA-binding domain"/>
    <property type="match status" value="1"/>
</dbReference>
<keyword evidence="3" id="KW-0804">Transcription</keyword>
<dbReference type="PROSITE" id="PS51063">
    <property type="entry name" value="HTH_CRP_2"/>
    <property type="match status" value="1"/>
</dbReference>
<dbReference type="InterPro" id="IPR012318">
    <property type="entry name" value="HTH_CRP"/>
</dbReference>
<dbReference type="CDD" id="cd00038">
    <property type="entry name" value="CAP_ED"/>
    <property type="match status" value="1"/>
</dbReference>
<dbReference type="GO" id="GO:0006355">
    <property type="term" value="P:regulation of DNA-templated transcription"/>
    <property type="evidence" value="ECO:0007669"/>
    <property type="project" value="InterPro"/>
</dbReference>
<comment type="caution">
    <text evidence="5">The sequence shown here is derived from an EMBL/GenBank/DDBJ whole genome shotgun (WGS) entry which is preliminary data.</text>
</comment>
<dbReference type="EMBL" id="DUMN01000052">
    <property type="protein sequence ID" value="HHV66319.1"/>
    <property type="molecule type" value="Genomic_DNA"/>
</dbReference>
<dbReference type="Gene3D" id="2.60.120.10">
    <property type="entry name" value="Jelly Rolls"/>
    <property type="match status" value="1"/>
</dbReference>
<dbReference type="SUPFAM" id="SSF51206">
    <property type="entry name" value="cAMP-binding domain-like"/>
    <property type="match status" value="1"/>
</dbReference>
<evidence type="ECO:0000256" key="2">
    <source>
        <dbReference type="ARBA" id="ARBA00023125"/>
    </source>
</evidence>
<evidence type="ECO:0000256" key="3">
    <source>
        <dbReference type="ARBA" id="ARBA00023163"/>
    </source>
</evidence>
<sequence length="232" mass="26181">MSSEKTNVISLDASTVVRKTLFNELFGAIAFSQCNRVDKTIPQNVTIAREGDKIGRIYMVNEGLLRAFRVLPDGRRQITHFIFPRELIGIIDDEHYSSTIETIVTSNITSLSKIKFQECIVRDERIKQYSHAETKDSLRKANFIQLILGRLAPVEKLSCFIILLAQRSPNRGFVHIPMPRQDIADFLGLTVETVSRSFTRLRNLGLITSRDHSCIEIPSLSALHQVAGVNLS</sequence>
<protein>
    <submittedName>
        <fullName evidence="5">Helix-turn-helix domain-containing protein</fullName>
    </submittedName>
</protein>
<name>A0A7V6P8E4_9HYPH</name>
<evidence type="ECO:0000313" key="5">
    <source>
        <dbReference type="EMBL" id="HHV66319.1"/>
    </source>
</evidence>
<dbReference type="SMART" id="SM00419">
    <property type="entry name" value="HTH_CRP"/>
    <property type="match status" value="1"/>
</dbReference>
<dbReference type="CDD" id="cd00092">
    <property type="entry name" value="HTH_CRP"/>
    <property type="match status" value="1"/>
</dbReference>
<accession>A0A7V6P8E4</accession>
<keyword evidence="1" id="KW-0805">Transcription regulation</keyword>
<proteinExistence type="predicted"/>
<organism evidence="5 6">
    <name type="scientific">Brucella intermedia</name>
    <dbReference type="NCBI Taxonomy" id="94625"/>
    <lineage>
        <taxon>Bacteria</taxon>
        <taxon>Pseudomonadati</taxon>
        <taxon>Pseudomonadota</taxon>
        <taxon>Alphaproteobacteria</taxon>
        <taxon>Hyphomicrobiales</taxon>
        <taxon>Brucellaceae</taxon>
        <taxon>Brucella/Ochrobactrum group</taxon>
        <taxon>Brucella</taxon>
    </lineage>
</organism>
<dbReference type="AlphaFoldDB" id="A0A7V6P8E4"/>
<dbReference type="InterPro" id="IPR036390">
    <property type="entry name" value="WH_DNA-bd_sf"/>
</dbReference>
<reference evidence="5 6" key="1">
    <citation type="journal article" date="2020" name="Biotechnol. Biofuels">
        <title>New insights from the biogas microbiome by comprehensive genome-resolved metagenomics of nearly 1600 species originating from multiple anaerobic digesters.</title>
        <authorList>
            <person name="Campanaro S."/>
            <person name="Treu L."/>
            <person name="Rodriguez-R L.M."/>
            <person name="Kovalovszki A."/>
            <person name="Ziels R.M."/>
            <person name="Maus I."/>
            <person name="Zhu X."/>
            <person name="Kougias P.G."/>
            <person name="Basile A."/>
            <person name="Luo G."/>
            <person name="Schluter A."/>
            <person name="Konstantinidis K.T."/>
            <person name="Angelidaki I."/>
        </authorList>
    </citation>
    <scope>NUCLEOTIDE SEQUENCE [LARGE SCALE GENOMIC DNA]</scope>
    <source>
        <strain evidence="5">AS04akNAM_66</strain>
    </source>
</reference>
<dbReference type="Pfam" id="PF13545">
    <property type="entry name" value="HTH_Crp_2"/>
    <property type="match status" value="1"/>
</dbReference>
<gene>
    <name evidence="5" type="ORF">GXX48_01530</name>
</gene>
<dbReference type="Proteomes" id="UP000551563">
    <property type="component" value="Unassembled WGS sequence"/>
</dbReference>
<evidence type="ECO:0000256" key="1">
    <source>
        <dbReference type="ARBA" id="ARBA00023015"/>
    </source>
</evidence>
<dbReference type="InterPro" id="IPR014710">
    <property type="entry name" value="RmlC-like_jellyroll"/>
</dbReference>
<keyword evidence="2" id="KW-0238">DNA-binding</keyword>
<dbReference type="Gene3D" id="1.10.10.10">
    <property type="entry name" value="Winged helix-like DNA-binding domain superfamily/Winged helix DNA-binding domain"/>
    <property type="match status" value="1"/>
</dbReference>
<dbReference type="InterPro" id="IPR000595">
    <property type="entry name" value="cNMP-bd_dom"/>
</dbReference>
<dbReference type="GO" id="GO:0003677">
    <property type="term" value="F:DNA binding"/>
    <property type="evidence" value="ECO:0007669"/>
    <property type="project" value="UniProtKB-KW"/>
</dbReference>
<dbReference type="InterPro" id="IPR036388">
    <property type="entry name" value="WH-like_DNA-bd_sf"/>
</dbReference>
<evidence type="ECO:0000313" key="6">
    <source>
        <dbReference type="Proteomes" id="UP000551563"/>
    </source>
</evidence>
<evidence type="ECO:0000259" key="4">
    <source>
        <dbReference type="PROSITE" id="PS51063"/>
    </source>
</evidence>